<organism evidence="2 3">
    <name type="scientific">Thelonectria olida</name>
    <dbReference type="NCBI Taxonomy" id="1576542"/>
    <lineage>
        <taxon>Eukaryota</taxon>
        <taxon>Fungi</taxon>
        <taxon>Dikarya</taxon>
        <taxon>Ascomycota</taxon>
        <taxon>Pezizomycotina</taxon>
        <taxon>Sordariomycetes</taxon>
        <taxon>Hypocreomycetidae</taxon>
        <taxon>Hypocreales</taxon>
        <taxon>Nectriaceae</taxon>
        <taxon>Thelonectria</taxon>
    </lineage>
</organism>
<gene>
    <name evidence="2" type="ORF">B0T10DRAFT_610398</name>
</gene>
<name>A0A9P8VWD0_9HYPO</name>
<evidence type="ECO:0000313" key="2">
    <source>
        <dbReference type="EMBL" id="KAH6876404.1"/>
    </source>
</evidence>
<sequence>MGASEHLHRNDTPPCGVCKAFHDAATYVKNLNDANPADPVAVTSEKPRQWKLGSTEEIFGVSSCTKHQPILAACLTTSDREGLTGMSLDFFEGRVSLLVGTSREDETWYSSPAEFVVNDSFALPQVPGVGLGRVLDREYIDPALVRQWKADCTAHHGDKCSETLLRLQEPFAFLIDCEKMCLVPAPKNAEYVALSYVWGQTATLMTERKSLPILQEEGIFDRLQDEIAATIWHSIKLVPMLGEQFLWVDSLCIPQDDESSLDRHIGQMSQIYENATLTIVVAKGFDATSGLCGLRDVSGPRDLGPVLELEPNLTVSIRQTDLLSQSQWATRGWTMQEQIFSRRKLVFFENSVRWICRANTYYEDVLSPHNLSSKHLKIGGGELVSNFSPFDISLNVPDISVLCNLIANYNRRYLSFDRDVTSAFASAFSAMEQAFPRGFIHGLPVSFFDLSLLWRSRNHVRRRLPPTDDETAAPTWTWEGWQGYLHSLAWTTACYIKNPPFKWGRAHWEPFQAIPILTWYTRDTKDGPPRLLPFQNEWHEYKGLYMGKQSDLPDGWTFKLEDPGAEKERIASTLKLWEDFDKRCEDPDCKVSYEQLQTTYYYEHESCPTLKFWHPVPLGAVPKEQDQRPHLSYSRYLCAETQKACFTAARPRYNTTLSRAASYRGPGDYVVPMFGIALGVTAVFRDDKGEEVGELCVDLPSDLEEILDEENGMCCEVVAVSRGLNFPDPQPVEEETWSFMNVLWVSWDDGVAYRRGVGRVQRSAWEAVKKADVSLVLG</sequence>
<dbReference type="PANTHER" id="PTHR33112:SF1">
    <property type="entry name" value="HETEROKARYON INCOMPATIBILITY DOMAIN-CONTAINING PROTEIN"/>
    <property type="match status" value="1"/>
</dbReference>
<evidence type="ECO:0000259" key="1">
    <source>
        <dbReference type="Pfam" id="PF06985"/>
    </source>
</evidence>
<dbReference type="Pfam" id="PF06985">
    <property type="entry name" value="HET"/>
    <property type="match status" value="1"/>
</dbReference>
<evidence type="ECO:0000313" key="3">
    <source>
        <dbReference type="Proteomes" id="UP000777438"/>
    </source>
</evidence>
<accession>A0A9P8VWD0</accession>
<reference evidence="2 3" key="1">
    <citation type="journal article" date="2021" name="Nat. Commun.">
        <title>Genetic determinants of endophytism in the Arabidopsis root mycobiome.</title>
        <authorList>
            <person name="Mesny F."/>
            <person name="Miyauchi S."/>
            <person name="Thiergart T."/>
            <person name="Pickel B."/>
            <person name="Atanasova L."/>
            <person name="Karlsson M."/>
            <person name="Huettel B."/>
            <person name="Barry K.W."/>
            <person name="Haridas S."/>
            <person name="Chen C."/>
            <person name="Bauer D."/>
            <person name="Andreopoulos W."/>
            <person name="Pangilinan J."/>
            <person name="LaButti K."/>
            <person name="Riley R."/>
            <person name="Lipzen A."/>
            <person name="Clum A."/>
            <person name="Drula E."/>
            <person name="Henrissat B."/>
            <person name="Kohler A."/>
            <person name="Grigoriev I.V."/>
            <person name="Martin F.M."/>
            <person name="Hacquard S."/>
        </authorList>
    </citation>
    <scope>NUCLEOTIDE SEQUENCE [LARGE SCALE GENOMIC DNA]</scope>
    <source>
        <strain evidence="2 3">MPI-CAGE-CH-0241</strain>
    </source>
</reference>
<dbReference type="Proteomes" id="UP000777438">
    <property type="component" value="Unassembled WGS sequence"/>
</dbReference>
<dbReference type="EMBL" id="JAGPYM010000035">
    <property type="protein sequence ID" value="KAH6876404.1"/>
    <property type="molecule type" value="Genomic_DNA"/>
</dbReference>
<feature type="domain" description="Heterokaryon incompatibility" evidence="1">
    <location>
        <begin position="191"/>
        <end position="337"/>
    </location>
</feature>
<dbReference type="PANTHER" id="PTHR33112">
    <property type="entry name" value="DOMAIN PROTEIN, PUTATIVE-RELATED"/>
    <property type="match status" value="1"/>
</dbReference>
<comment type="caution">
    <text evidence="2">The sequence shown here is derived from an EMBL/GenBank/DDBJ whole genome shotgun (WGS) entry which is preliminary data.</text>
</comment>
<dbReference type="InterPro" id="IPR010730">
    <property type="entry name" value="HET"/>
</dbReference>
<keyword evidence="3" id="KW-1185">Reference proteome</keyword>
<dbReference type="AlphaFoldDB" id="A0A9P8VWD0"/>
<dbReference type="OrthoDB" id="5135333at2759"/>
<proteinExistence type="predicted"/>
<protein>
    <submittedName>
        <fullName evidence="2">Heterokaryon incompatibility protein-domain-containing protein</fullName>
    </submittedName>
</protein>